<protein>
    <submittedName>
        <fullName evidence="1">Uncharacterized protein</fullName>
    </submittedName>
</protein>
<dbReference type="AlphaFoldDB" id="A0A3P3TA85"/>
<dbReference type="Proteomes" id="UP000267017">
    <property type="component" value="Unassembled WGS sequence"/>
</dbReference>
<dbReference type="RefSeq" id="WP_128636049.1">
    <property type="nucleotide sequence ID" value="NZ_RRCN01000002.1"/>
</dbReference>
<sequence length="152" mass="17352">MFSFNISTPLYSIPSLHTRNGRQLRAELSFFFLSIMMIEKLSDLSVLLRVAKKLKEKQNAITGVFGVETEFLGSEIGALECEFCRSVGLERDMGSSQDNLFWNFYMGSLSGEALLEIMLEDVAIFKRYSNKEIDLEDMYEAKRGLRSKHGID</sequence>
<name>A0A3P3TA85_9BACL</name>
<proteinExistence type="predicted"/>
<reference evidence="1 2" key="1">
    <citation type="submission" date="2018-11" db="EMBL/GenBank/DDBJ databases">
        <title>Genome sequencing of Paenibacillus sp. KCOM 3021 (= ChDC PVNT-B20).</title>
        <authorList>
            <person name="Kook J.-K."/>
            <person name="Park S.-N."/>
            <person name="Lim Y.K."/>
        </authorList>
    </citation>
    <scope>NUCLEOTIDE SEQUENCE [LARGE SCALE GENOMIC DNA]</scope>
    <source>
        <strain evidence="1 2">KCOM 3021</strain>
    </source>
</reference>
<accession>A0A3P3TA85</accession>
<evidence type="ECO:0000313" key="1">
    <source>
        <dbReference type="EMBL" id="RRJ54956.1"/>
    </source>
</evidence>
<dbReference type="EMBL" id="RRCN01000002">
    <property type="protein sequence ID" value="RRJ54956.1"/>
    <property type="molecule type" value="Genomic_DNA"/>
</dbReference>
<gene>
    <name evidence="1" type="ORF">EHV15_35895</name>
</gene>
<comment type="caution">
    <text evidence="1">The sequence shown here is derived from an EMBL/GenBank/DDBJ whole genome shotgun (WGS) entry which is preliminary data.</text>
</comment>
<evidence type="ECO:0000313" key="2">
    <source>
        <dbReference type="Proteomes" id="UP000267017"/>
    </source>
</evidence>
<organism evidence="1 2">
    <name type="scientific">Paenibacillus oralis</name>
    <dbReference type="NCBI Taxonomy" id="2490856"/>
    <lineage>
        <taxon>Bacteria</taxon>
        <taxon>Bacillati</taxon>
        <taxon>Bacillota</taxon>
        <taxon>Bacilli</taxon>
        <taxon>Bacillales</taxon>
        <taxon>Paenibacillaceae</taxon>
        <taxon>Paenibacillus</taxon>
    </lineage>
</organism>
<keyword evidence="2" id="KW-1185">Reference proteome</keyword>